<name>A0A645FRF1_9ZZZZ</name>
<accession>A0A645FRF1</accession>
<comment type="caution">
    <text evidence="2">The sequence shown here is derived from an EMBL/GenBank/DDBJ whole genome shotgun (WGS) entry which is preliminary data.</text>
</comment>
<dbReference type="GO" id="GO:0004803">
    <property type="term" value="F:transposase activity"/>
    <property type="evidence" value="ECO:0007669"/>
    <property type="project" value="InterPro"/>
</dbReference>
<reference evidence="2" key="1">
    <citation type="submission" date="2019-08" db="EMBL/GenBank/DDBJ databases">
        <authorList>
            <person name="Kucharzyk K."/>
            <person name="Murdoch R.W."/>
            <person name="Higgins S."/>
            <person name="Loffler F."/>
        </authorList>
    </citation>
    <scope>NUCLEOTIDE SEQUENCE</scope>
</reference>
<organism evidence="2">
    <name type="scientific">bioreactor metagenome</name>
    <dbReference type="NCBI Taxonomy" id="1076179"/>
    <lineage>
        <taxon>unclassified sequences</taxon>
        <taxon>metagenomes</taxon>
        <taxon>ecological metagenomes</taxon>
    </lineage>
</organism>
<feature type="domain" description="Transposase IS4-like" evidence="1">
    <location>
        <begin position="13"/>
        <end position="141"/>
    </location>
</feature>
<sequence length="237" mass="28079">MDRYEKLRPGDLKSMFLFDRGYPSIGLIQEFERRGMIYLMRCRTKFNREIDALPLGCDATVTIEGSVVRVVKFLLSSGQLETVITNDTEHNAEEFRQIYFLRWGIENSYDLLKNRFQLENFTGKTENTLKQDFWATVLASTMLMVMEEDVDEQIRKERESKENRYEYQVNRNKFIGIMRDDLIHALTAKTQVTLIMRMNKIMKRAQTFVCPIKPDRTVPRAKNKRKTKFHHNLKSNC</sequence>
<dbReference type="Pfam" id="PF01609">
    <property type="entry name" value="DDE_Tnp_1"/>
    <property type="match status" value="1"/>
</dbReference>
<dbReference type="InterPro" id="IPR012337">
    <property type="entry name" value="RNaseH-like_sf"/>
</dbReference>
<protein>
    <recommendedName>
        <fullName evidence="1">Transposase IS4-like domain-containing protein</fullName>
    </recommendedName>
</protein>
<dbReference type="GO" id="GO:0006313">
    <property type="term" value="P:DNA transposition"/>
    <property type="evidence" value="ECO:0007669"/>
    <property type="project" value="InterPro"/>
</dbReference>
<proteinExistence type="predicted"/>
<dbReference type="PANTHER" id="PTHR33258">
    <property type="entry name" value="TRANSPOSASE INSL FOR INSERTION SEQUENCE ELEMENT IS186A-RELATED"/>
    <property type="match status" value="1"/>
</dbReference>
<dbReference type="InterPro" id="IPR002559">
    <property type="entry name" value="Transposase_11"/>
</dbReference>
<dbReference type="EMBL" id="VSSQ01064024">
    <property type="protein sequence ID" value="MPN17001.1"/>
    <property type="molecule type" value="Genomic_DNA"/>
</dbReference>
<dbReference type="SUPFAM" id="SSF53098">
    <property type="entry name" value="Ribonuclease H-like"/>
    <property type="match status" value="1"/>
</dbReference>
<evidence type="ECO:0000259" key="1">
    <source>
        <dbReference type="Pfam" id="PF01609"/>
    </source>
</evidence>
<dbReference type="PANTHER" id="PTHR33258:SF1">
    <property type="entry name" value="TRANSPOSASE INSL FOR INSERTION SEQUENCE ELEMENT IS186A-RELATED"/>
    <property type="match status" value="1"/>
</dbReference>
<gene>
    <name evidence="2" type="ORF">SDC9_164350</name>
</gene>
<dbReference type="GO" id="GO:0003677">
    <property type="term" value="F:DNA binding"/>
    <property type="evidence" value="ECO:0007669"/>
    <property type="project" value="InterPro"/>
</dbReference>
<evidence type="ECO:0000313" key="2">
    <source>
        <dbReference type="EMBL" id="MPN17001.1"/>
    </source>
</evidence>
<dbReference type="AlphaFoldDB" id="A0A645FRF1"/>